<comment type="similarity">
    <text evidence="1">Belongs to the mycobacterial PPE family.</text>
</comment>
<dbReference type="InterPro" id="IPR038332">
    <property type="entry name" value="PPE_sf"/>
</dbReference>
<dbReference type="InterPro" id="IPR000030">
    <property type="entry name" value="PPE_dom"/>
</dbReference>
<dbReference type="Proteomes" id="UP000093795">
    <property type="component" value="Unassembled WGS sequence"/>
</dbReference>
<evidence type="ECO:0000313" key="4">
    <source>
        <dbReference type="EMBL" id="OBI81640.1"/>
    </source>
</evidence>
<dbReference type="EMBL" id="LZKQ01000189">
    <property type="protein sequence ID" value="OBI81640.1"/>
    <property type="molecule type" value="Genomic_DNA"/>
</dbReference>
<accession>A0A1A3C3F7</accession>
<dbReference type="OrthoDB" id="4747931at2"/>
<dbReference type="FunFam" id="1.20.1260.20:FF:000001">
    <property type="entry name" value="PPE family protein PPE41"/>
    <property type="match status" value="1"/>
</dbReference>
<dbReference type="AlphaFoldDB" id="A0A1A3C3F7"/>
<evidence type="ECO:0000256" key="1">
    <source>
        <dbReference type="ARBA" id="ARBA00010652"/>
    </source>
</evidence>
<dbReference type="SUPFAM" id="SSF140459">
    <property type="entry name" value="PE/PPE dimer-like"/>
    <property type="match status" value="1"/>
</dbReference>
<feature type="domain" description="PPE" evidence="3">
    <location>
        <begin position="3"/>
        <end position="165"/>
    </location>
</feature>
<dbReference type="Gene3D" id="1.20.1260.20">
    <property type="entry name" value="PPE superfamily"/>
    <property type="match status" value="1"/>
</dbReference>
<dbReference type="RefSeq" id="WP_065121714.1">
    <property type="nucleotide sequence ID" value="NZ_LZKQ01000189.1"/>
</dbReference>
<sequence>MSFFTLPPEINSLRMFLGAGSAPMLEAAAAWDGLAAELGTAAEAFQGVISTLASQAWQGPAAQAMAAAAAPYAGWLSAAASQSFGAAGQARAVVSAFEAARAATIHPGAVDANRNAFVQLVMSNLFGQNAPLIALAESIYEEMWAADVSAMAGYYANAAAAASQVVPWQSVLQSFPALAGGLAGGLGALANGQTGGAPAPGADAGTGAPAAPVAGSGGDGVAAAGGGGGGSTGAVGGADAGPAPMSYTSGYTGGDPAAAAGAGSAGSAAATAANTGVPSAGVAGFGMMPMALAGLARAGLLGDSPSIMNTTKPAPKAEEPEAVAPAAEAEVTETPEAPEAHVPAMSVLPTVAPEVAVQAAPGEAVPAAQTTGSAIPVTGLRAQAKDTSEADEAEETVVSLRPKIAPGEFRPQEEAQEDGPQLQVRGG</sequence>
<evidence type="ECO:0000259" key="3">
    <source>
        <dbReference type="Pfam" id="PF00823"/>
    </source>
</evidence>
<reference evidence="4 5" key="1">
    <citation type="submission" date="2016-06" db="EMBL/GenBank/DDBJ databases">
        <authorList>
            <person name="Kjaerup R.B."/>
            <person name="Dalgaard T.S."/>
            <person name="Juul-Madsen H.R."/>
        </authorList>
    </citation>
    <scope>NUCLEOTIDE SEQUENCE [LARGE SCALE GENOMIC DNA]</scope>
    <source>
        <strain evidence="4 5">1081914.2</strain>
    </source>
</reference>
<comment type="caution">
    <text evidence="4">The sequence shown here is derived from an EMBL/GenBank/DDBJ whole genome shotgun (WGS) entry which is preliminary data.</text>
</comment>
<evidence type="ECO:0000313" key="5">
    <source>
        <dbReference type="Proteomes" id="UP000093795"/>
    </source>
</evidence>
<dbReference type="eggNOG" id="COG5651">
    <property type="taxonomic scope" value="Bacteria"/>
</dbReference>
<dbReference type="STRING" id="1790.A5645_24925"/>
<organism evidence="4 5">
    <name type="scientific">Mycobacterium asiaticum</name>
    <dbReference type="NCBI Taxonomy" id="1790"/>
    <lineage>
        <taxon>Bacteria</taxon>
        <taxon>Bacillati</taxon>
        <taxon>Actinomycetota</taxon>
        <taxon>Actinomycetes</taxon>
        <taxon>Mycobacteriales</taxon>
        <taxon>Mycobacteriaceae</taxon>
        <taxon>Mycobacterium</taxon>
    </lineage>
</organism>
<dbReference type="Pfam" id="PF00823">
    <property type="entry name" value="PPE"/>
    <property type="match status" value="1"/>
</dbReference>
<dbReference type="PANTHER" id="PTHR46766:SF1">
    <property type="entry name" value="GLUTAMINE-RICH PROTEIN 2"/>
    <property type="match status" value="1"/>
</dbReference>
<dbReference type="PANTHER" id="PTHR46766">
    <property type="entry name" value="GLUTAMINE-RICH PROTEIN 2"/>
    <property type="match status" value="1"/>
</dbReference>
<protein>
    <recommendedName>
        <fullName evidence="3">PPE domain-containing protein</fullName>
    </recommendedName>
</protein>
<name>A0A1A3C3F7_MYCAS</name>
<evidence type="ECO:0000256" key="2">
    <source>
        <dbReference type="SAM" id="MobiDB-lite"/>
    </source>
</evidence>
<dbReference type="GO" id="GO:0052572">
    <property type="term" value="P:response to host immune response"/>
    <property type="evidence" value="ECO:0007669"/>
    <property type="project" value="TreeGrafter"/>
</dbReference>
<gene>
    <name evidence="4" type="ORF">A9X01_23585</name>
</gene>
<feature type="region of interest" description="Disordered" evidence="2">
    <location>
        <begin position="381"/>
        <end position="427"/>
    </location>
</feature>
<proteinExistence type="inferred from homology"/>